<comment type="caution">
    <text evidence="2">The sequence shown here is derived from an EMBL/GenBank/DDBJ whole genome shotgun (WGS) entry which is preliminary data.</text>
</comment>
<dbReference type="EMBL" id="JATN01000064">
    <property type="protein sequence ID" value="EUC67747.1"/>
    <property type="molecule type" value="Genomic_DNA"/>
</dbReference>
<feature type="region of interest" description="Disordered" evidence="1">
    <location>
        <begin position="1"/>
        <end position="35"/>
    </location>
</feature>
<organism evidence="2 3">
    <name type="scientific">Rhizoctonia solani AG-3 Rhs1AP</name>
    <dbReference type="NCBI Taxonomy" id="1086054"/>
    <lineage>
        <taxon>Eukaryota</taxon>
        <taxon>Fungi</taxon>
        <taxon>Dikarya</taxon>
        <taxon>Basidiomycota</taxon>
        <taxon>Agaricomycotina</taxon>
        <taxon>Agaricomycetes</taxon>
        <taxon>Cantharellales</taxon>
        <taxon>Ceratobasidiaceae</taxon>
        <taxon>Rhizoctonia</taxon>
    </lineage>
</organism>
<sequence length="132" mass="14695">MKVLAPPPSSKVESLAPSDSISQTQTSTLDGKPNVSTYSSAQDEYKQLYAKLGLANNAAHKKIMLGELEDEGIFDKAQAAMAEKETMSIGPLEFAKLSSKMKKYLGNPQKREKRRAKPWESRNTWVKKFGMK</sequence>
<evidence type="ECO:0000256" key="1">
    <source>
        <dbReference type="SAM" id="MobiDB-lite"/>
    </source>
</evidence>
<dbReference type="AlphaFoldDB" id="X8JVJ5"/>
<gene>
    <name evidence="2" type="ORF">RSOL_530590</name>
</gene>
<dbReference type="Proteomes" id="UP000030108">
    <property type="component" value="Unassembled WGS sequence"/>
</dbReference>
<name>X8JVJ5_9AGAM</name>
<feature type="compositionally biased region" description="Polar residues" evidence="1">
    <location>
        <begin position="17"/>
        <end position="35"/>
    </location>
</feature>
<evidence type="ECO:0000313" key="3">
    <source>
        <dbReference type="Proteomes" id="UP000030108"/>
    </source>
</evidence>
<protein>
    <submittedName>
        <fullName evidence="2">Uncharacterized protein</fullName>
    </submittedName>
</protein>
<proteinExistence type="predicted"/>
<evidence type="ECO:0000313" key="2">
    <source>
        <dbReference type="EMBL" id="EUC67747.1"/>
    </source>
</evidence>
<feature type="non-terminal residue" evidence="2">
    <location>
        <position position="132"/>
    </location>
</feature>
<reference evidence="3" key="1">
    <citation type="journal article" date="2014" name="Genome Announc.">
        <title>Draft genome sequence of the plant-pathogenic soil fungus Rhizoctonia solani anastomosis group 3 strain Rhs1AP.</title>
        <authorList>
            <person name="Cubeta M.A."/>
            <person name="Thomas E."/>
            <person name="Dean R.A."/>
            <person name="Jabaji S."/>
            <person name="Neate S.M."/>
            <person name="Tavantzis S."/>
            <person name="Toda T."/>
            <person name="Vilgalys R."/>
            <person name="Bharathan N."/>
            <person name="Fedorova-Abrams N."/>
            <person name="Pakala S.B."/>
            <person name="Pakala S.M."/>
            <person name="Zafar N."/>
            <person name="Joardar V."/>
            <person name="Losada L."/>
            <person name="Nierman W.C."/>
        </authorList>
    </citation>
    <scope>NUCLEOTIDE SEQUENCE [LARGE SCALE GENOMIC DNA]</scope>
    <source>
        <strain evidence="3">AG-3</strain>
    </source>
</reference>
<accession>X8JVJ5</accession>